<organism evidence="1 2">
    <name type="scientific">Smallanthus sonchifolius</name>
    <dbReference type="NCBI Taxonomy" id="185202"/>
    <lineage>
        <taxon>Eukaryota</taxon>
        <taxon>Viridiplantae</taxon>
        <taxon>Streptophyta</taxon>
        <taxon>Embryophyta</taxon>
        <taxon>Tracheophyta</taxon>
        <taxon>Spermatophyta</taxon>
        <taxon>Magnoliopsida</taxon>
        <taxon>eudicotyledons</taxon>
        <taxon>Gunneridae</taxon>
        <taxon>Pentapetalae</taxon>
        <taxon>asterids</taxon>
        <taxon>campanulids</taxon>
        <taxon>Asterales</taxon>
        <taxon>Asteraceae</taxon>
        <taxon>Asteroideae</taxon>
        <taxon>Heliantheae alliance</taxon>
        <taxon>Millerieae</taxon>
        <taxon>Smallanthus</taxon>
    </lineage>
</organism>
<comment type="caution">
    <text evidence="1">The sequence shown here is derived from an EMBL/GenBank/DDBJ whole genome shotgun (WGS) entry which is preliminary data.</text>
</comment>
<dbReference type="EMBL" id="CM042044">
    <property type="protein sequence ID" value="KAI3686824.1"/>
    <property type="molecule type" value="Genomic_DNA"/>
</dbReference>
<proteinExistence type="predicted"/>
<reference evidence="1 2" key="2">
    <citation type="journal article" date="2022" name="Mol. Ecol. Resour.">
        <title>The genomes of chicory, endive, great burdock and yacon provide insights into Asteraceae paleo-polyploidization history and plant inulin production.</title>
        <authorList>
            <person name="Fan W."/>
            <person name="Wang S."/>
            <person name="Wang H."/>
            <person name="Wang A."/>
            <person name="Jiang F."/>
            <person name="Liu H."/>
            <person name="Zhao H."/>
            <person name="Xu D."/>
            <person name="Zhang Y."/>
        </authorList>
    </citation>
    <scope>NUCLEOTIDE SEQUENCE [LARGE SCALE GENOMIC DNA]</scope>
    <source>
        <strain evidence="2">cv. Yunnan</strain>
        <tissue evidence="1">Leaves</tissue>
    </source>
</reference>
<sequence length="224" mass="26042">MADSTSRSLLSLSRFLSLETETGAAAEDDEMKEHWTSLIEDEEYLRLLLDKDTPGNYIESRLDDWIKIGRSEAIRISVPEKRDSESGASGVEHIRLEDAFNHSVSLHPLLHYMFLQRIITAETIHISDFTNRMCCNKWQVSESSFLLLWIEVQFDNLMFLIVDMDIIGRRSSTIAMAATLMAIDQDLSRESMEMKVKSNWVNQLFDHVSRSKFSYFNIIRWDHI</sequence>
<keyword evidence="2" id="KW-1185">Reference proteome</keyword>
<evidence type="ECO:0000313" key="1">
    <source>
        <dbReference type="EMBL" id="KAI3686824.1"/>
    </source>
</evidence>
<gene>
    <name evidence="1" type="ORF">L1987_80513</name>
</gene>
<evidence type="ECO:0000313" key="2">
    <source>
        <dbReference type="Proteomes" id="UP001056120"/>
    </source>
</evidence>
<accession>A0ACB8YNA1</accession>
<dbReference type="Proteomes" id="UP001056120">
    <property type="component" value="Linkage Group LG27"/>
</dbReference>
<name>A0ACB8YNA1_9ASTR</name>
<protein>
    <submittedName>
        <fullName evidence="1">Uncharacterized protein</fullName>
    </submittedName>
</protein>
<reference evidence="2" key="1">
    <citation type="journal article" date="2022" name="Mol. Ecol. Resour.">
        <title>The genomes of chicory, endive, great burdock and yacon provide insights into Asteraceae palaeo-polyploidization history and plant inulin production.</title>
        <authorList>
            <person name="Fan W."/>
            <person name="Wang S."/>
            <person name="Wang H."/>
            <person name="Wang A."/>
            <person name="Jiang F."/>
            <person name="Liu H."/>
            <person name="Zhao H."/>
            <person name="Xu D."/>
            <person name="Zhang Y."/>
        </authorList>
    </citation>
    <scope>NUCLEOTIDE SEQUENCE [LARGE SCALE GENOMIC DNA]</scope>
    <source>
        <strain evidence="2">cv. Yunnan</strain>
    </source>
</reference>